<feature type="transmembrane region" description="Helical" evidence="2">
    <location>
        <begin position="277"/>
        <end position="300"/>
    </location>
</feature>
<feature type="transmembrane region" description="Helical" evidence="2">
    <location>
        <begin position="56"/>
        <end position="73"/>
    </location>
</feature>
<evidence type="ECO:0008006" key="5">
    <source>
        <dbReference type="Google" id="ProtNLM"/>
    </source>
</evidence>
<keyword evidence="2" id="KW-0472">Membrane</keyword>
<feature type="coiled-coil region" evidence="1">
    <location>
        <begin position="249"/>
        <end position="276"/>
    </location>
</feature>
<organism evidence="3 4">
    <name type="scientific">Alkanindiges hydrocarboniclasticus</name>
    <dbReference type="NCBI Taxonomy" id="1907941"/>
    <lineage>
        <taxon>Bacteria</taxon>
        <taxon>Pseudomonadati</taxon>
        <taxon>Pseudomonadota</taxon>
        <taxon>Gammaproteobacteria</taxon>
        <taxon>Moraxellales</taxon>
        <taxon>Moraxellaceae</taxon>
        <taxon>Alkanindiges</taxon>
    </lineage>
</organism>
<sequence length="314" mass="32977">MPLWYNRVSWGAILAGTAVALAVQVLLMLLGTAIGMTTINPASEANPMDGLATGGLIWWTITSIIAMFIGGWVSGRLANGTPADGLMHGAMVWALSTLLITTAMGRVVTGVGTMVGHGLALGTTAAVTAAANNDSPDEAMRSNGFNLDNIRQQAETLLRQTGKPELQPENLRAQAEDVADDTATTAQANANTAPAQQNANVDQLLQNLFREGQDTVQAVDREAMVNVLVARGQTQAEAERTVDGWIGTYQTARQQLKAAEAKARQAAEQAAETAAKAAMWAFIASLLGAIAAAIGGRMAIRTVETTRVTTTRNH</sequence>
<feature type="transmembrane region" description="Helical" evidence="2">
    <location>
        <begin position="12"/>
        <end position="36"/>
    </location>
</feature>
<keyword evidence="2" id="KW-1133">Transmembrane helix</keyword>
<evidence type="ECO:0000256" key="2">
    <source>
        <dbReference type="SAM" id="Phobius"/>
    </source>
</evidence>
<name>A0A1S8CTX4_9GAMM</name>
<proteinExistence type="predicted"/>
<dbReference type="STRING" id="1907941.BKE30_08990"/>
<protein>
    <recommendedName>
        <fullName evidence="5">PhnA-like protein</fullName>
    </recommendedName>
</protein>
<keyword evidence="1" id="KW-0175">Coiled coil</keyword>
<feature type="transmembrane region" description="Helical" evidence="2">
    <location>
        <begin position="85"/>
        <end position="105"/>
    </location>
</feature>
<keyword evidence="4" id="KW-1185">Reference proteome</keyword>
<evidence type="ECO:0000313" key="4">
    <source>
        <dbReference type="Proteomes" id="UP000192132"/>
    </source>
</evidence>
<evidence type="ECO:0000313" key="3">
    <source>
        <dbReference type="EMBL" id="ONG39627.1"/>
    </source>
</evidence>
<keyword evidence="2" id="KW-0812">Transmembrane</keyword>
<dbReference type="EMBL" id="MLCN01000023">
    <property type="protein sequence ID" value="ONG39627.1"/>
    <property type="molecule type" value="Genomic_DNA"/>
</dbReference>
<comment type="caution">
    <text evidence="3">The sequence shown here is derived from an EMBL/GenBank/DDBJ whole genome shotgun (WGS) entry which is preliminary data.</text>
</comment>
<accession>A0A1S8CTX4</accession>
<evidence type="ECO:0000256" key="1">
    <source>
        <dbReference type="SAM" id="Coils"/>
    </source>
</evidence>
<gene>
    <name evidence="3" type="ORF">BKE30_08990</name>
</gene>
<reference evidence="3 4" key="1">
    <citation type="submission" date="2016-10" db="EMBL/GenBank/DDBJ databases">
        <title>Draft Genome sequence of Alkanindiges sp. strain H1.</title>
        <authorList>
            <person name="Subhash Y."/>
            <person name="Lee S."/>
        </authorList>
    </citation>
    <scope>NUCLEOTIDE SEQUENCE [LARGE SCALE GENOMIC DNA]</scope>
    <source>
        <strain evidence="3 4">H1</strain>
    </source>
</reference>
<dbReference type="Proteomes" id="UP000192132">
    <property type="component" value="Unassembled WGS sequence"/>
</dbReference>
<dbReference type="AlphaFoldDB" id="A0A1S8CTX4"/>